<feature type="compositionally biased region" description="Acidic residues" evidence="1">
    <location>
        <begin position="49"/>
        <end position="60"/>
    </location>
</feature>
<protein>
    <submittedName>
        <fullName evidence="2">Uncharacterized protein</fullName>
    </submittedName>
</protein>
<evidence type="ECO:0000313" key="2">
    <source>
        <dbReference type="EMBL" id="EUA44987.1"/>
    </source>
</evidence>
<evidence type="ECO:0000256" key="1">
    <source>
        <dbReference type="SAM" id="MobiDB-lite"/>
    </source>
</evidence>
<gene>
    <name evidence="2" type="ORF">I543_4874</name>
</gene>
<feature type="region of interest" description="Disordered" evidence="1">
    <location>
        <begin position="1"/>
        <end position="20"/>
    </location>
</feature>
<name>A0A829PXT2_9MYCO</name>
<reference evidence="2 3" key="1">
    <citation type="submission" date="2013-12" db="EMBL/GenBank/DDBJ databases">
        <authorList>
            <person name="Madinger N."/>
            <person name="Lenaerts A."/>
            <person name="Ordway D."/>
            <person name="DeGroote M.A."/>
            <person name="Parker T."/>
            <person name="Sizemore C."/>
            <person name="Tallon L.J."/>
            <person name="Sadzewicz L.K."/>
            <person name="Sengamalay N."/>
            <person name="Fraser C.M."/>
            <person name="Hine E."/>
            <person name="Shefchek K.A."/>
            <person name="Das S.P."/>
            <person name="Tettelin H."/>
        </authorList>
    </citation>
    <scope>NUCLEOTIDE SEQUENCE [LARGE SCALE GENOMIC DNA]</scope>
    <source>
        <strain evidence="2 3">21</strain>
    </source>
</reference>
<comment type="caution">
    <text evidence="2">The sequence shown here is derived from an EMBL/GenBank/DDBJ whole genome shotgun (WGS) entry which is preliminary data.</text>
</comment>
<proteinExistence type="predicted"/>
<organism evidence="2 3">
    <name type="scientific">Mycobacteroides abscessus 21</name>
    <dbReference type="NCBI Taxonomy" id="1299324"/>
    <lineage>
        <taxon>Bacteria</taxon>
        <taxon>Bacillati</taxon>
        <taxon>Actinomycetota</taxon>
        <taxon>Actinomycetes</taxon>
        <taxon>Mycobacteriales</taxon>
        <taxon>Mycobacteriaceae</taxon>
        <taxon>Mycobacteroides</taxon>
        <taxon>Mycobacteroides abscessus</taxon>
    </lineage>
</organism>
<sequence length="60" mass="6150">MPAAGVAAATPTATAGAAGPRLFDTRIRRVTRIGECRNYPGTQQSCDTDTADEGAPEPTS</sequence>
<dbReference type="EMBL" id="JAOF01000001">
    <property type="protein sequence ID" value="EUA44987.1"/>
    <property type="molecule type" value="Genomic_DNA"/>
</dbReference>
<dbReference type="Proteomes" id="UP000020103">
    <property type="component" value="Unassembled WGS sequence"/>
</dbReference>
<feature type="region of interest" description="Disordered" evidence="1">
    <location>
        <begin position="37"/>
        <end position="60"/>
    </location>
</feature>
<accession>A0A829PXT2</accession>
<evidence type="ECO:0000313" key="3">
    <source>
        <dbReference type="Proteomes" id="UP000020103"/>
    </source>
</evidence>
<dbReference type="AlphaFoldDB" id="A0A829PXT2"/>